<accession>A0ABZ2C1P5</accession>
<evidence type="ECO:0000256" key="5">
    <source>
        <dbReference type="ARBA" id="ARBA00022967"/>
    </source>
</evidence>
<evidence type="ECO:0000256" key="6">
    <source>
        <dbReference type="ARBA" id="ARBA00023136"/>
    </source>
</evidence>
<protein>
    <submittedName>
        <fullName evidence="8">Cytochrome c maturation protein A</fullName>
    </submittedName>
</protein>
<dbReference type="InterPro" id="IPR003439">
    <property type="entry name" value="ABC_transporter-like_ATP-bd"/>
</dbReference>
<name>A0ABZ2C1P5_9PROT</name>
<reference evidence="8 9" key="1">
    <citation type="journal article" date="2024" name="Environ. Microbiol.">
        <title>Novel evolutionary insights on the interactions of the Holosporales (Alphaproteobacteria) with eukaryotic hosts from comparative genomics.</title>
        <authorList>
            <person name="Giovannini M."/>
            <person name="Petroni G."/>
            <person name="Castelli M."/>
        </authorList>
    </citation>
    <scope>NUCLEOTIDE SEQUENCE [LARGE SCALE GENOMIC DNA]</scope>
    <source>
        <strain evidence="8 9">US_Bl 15I1</strain>
    </source>
</reference>
<dbReference type="NCBIfam" id="TIGR01189">
    <property type="entry name" value="ccmA"/>
    <property type="match status" value="1"/>
</dbReference>
<dbReference type="Gene3D" id="3.40.50.300">
    <property type="entry name" value="P-loop containing nucleotide triphosphate hydrolases"/>
    <property type="match status" value="1"/>
</dbReference>
<dbReference type="PROSITE" id="PS50893">
    <property type="entry name" value="ABC_TRANSPORTER_2"/>
    <property type="match status" value="1"/>
</dbReference>
<dbReference type="SUPFAM" id="SSF52540">
    <property type="entry name" value="P-loop containing nucleoside triphosphate hydrolases"/>
    <property type="match status" value="1"/>
</dbReference>
<keyword evidence="4" id="KW-0067">ATP-binding</keyword>
<proteinExistence type="predicted"/>
<evidence type="ECO:0000256" key="3">
    <source>
        <dbReference type="ARBA" id="ARBA00022748"/>
    </source>
</evidence>
<keyword evidence="9" id="KW-1185">Reference proteome</keyword>
<evidence type="ECO:0000256" key="2">
    <source>
        <dbReference type="ARBA" id="ARBA00022741"/>
    </source>
</evidence>
<evidence type="ECO:0000313" key="8">
    <source>
        <dbReference type="EMBL" id="WVX66310.1"/>
    </source>
</evidence>
<dbReference type="InterPro" id="IPR027417">
    <property type="entry name" value="P-loop_NTPase"/>
</dbReference>
<dbReference type="SMART" id="SM00382">
    <property type="entry name" value="AAA"/>
    <property type="match status" value="1"/>
</dbReference>
<gene>
    <name evidence="8" type="ORF">Bealeia1_00486</name>
</gene>
<dbReference type="InterPro" id="IPR003593">
    <property type="entry name" value="AAA+_ATPase"/>
</dbReference>
<evidence type="ECO:0000313" key="9">
    <source>
        <dbReference type="Proteomes" id="UP001330434"/>
    </source>
</evidence>
<evidence type="ECO:0000256" key="4">
    <source>
        <dbReference type="ARBA" id="ARBA00022840"/>
    </source>
</evidence>
<evidence type="ECO:0000259" key="7">
    <source>
        <dbReference type="PROSITE" id="PS50893"/>
    </source>
</evidence>
<organism evidence="8 9">
    <name type="scientific">Candidatus Bealeia paramacronuclearis</name>
    <dbReference type="NCBI Taxonomy" id="1921001"/>
    <lineage>
        <taxon>Bacteria</taxon>
        <taxon>Pseudomonadati</taxon>
        <taxon>Pseudomonadota</taxon>
        <taxon>Alphaproteobacteria</taxon>
        <taxon>Holosporales</taxon>
        <taxon>Holosporaceae</taxon>
        <taxon>Candidatus Bealeia</taxon>
    </lineage>
</organism>
<dbReference type="PANTHER" id="PTHR43499">
    <property type="entry name" value="ABC TRANSPORTER I FAMILY MEMBER 1"/>
    <property type="match status" value="1"/>
</dbReference>
<keyword evidence="5" id="KW-1278">Translocase</keyword>
<feature type="domain" description="ABC transporter" evidence="7">
    <location>
        <begin position="4"/>
        <end position="199"/>
    </location>
</feature>
<dbReference type="PANTHER" id="PTHR43499:SF1">
    <property type="entry name" value="ABC TRANSPORTER I FAMILY MEMBER 1"/>
    <property type="match status" value="1"/>
</dbReference>
<dbReference type="EMBL" id="CP133270">
    <property type="protein sequence ID" value="WVX66310.1"/>
    <property type="molecule type" value="Genomic_DNA"/>
</dbReference>
<dbReference type="RefSeq" id="WP_331255193.1">
    <property type="nucleotide sequence ID" value="NZ_CP133270.1"/>
</dbReference>
<dbReference type="InterPro" id="IPR005895">
    <property type="entry name" value="ABC_transptr_haem_export_CcmA"/>
</dbReference>
<keyword evidence="1" id="KW-0813">Transport</keyword>
<dbReference type="Proteomes" id="UP001330434">
    <property type="component" value="Chromosome"/>
</dbReference>
<evidence type="ECO:0000256" key="1">
    <source>
        <dbReference type="ARBA" id="ARBA00022448"/>
    </source>
</evidence>
<dbReference type="Pfam" id="PF00005">
    <property type="entry name" value="ABC_tran"/>
    <property type="match status" value="1"/>
</dbReference>
<keyword evidence="2" id="KW-0547">Nucleotide-binding</keyword>
<sequence length="199" mass="22481">MTMFQIENLTWKDTNGWGFTSLAIALLPGEALILKGANGAGKSTLLRILAGLIPSTIMIPPMLRHYLGHKLGLIENLTVEQNLKIFESLSEDNSKNNIINLWQLEPLLKTKVRHLSQGQKRRVALSRLHFEKRPLWLLDEPMASLDHAMKDLFWEHLNVHLKSGGLAILALHEEAQIECYPQILNLDVKAHDVFQTLAA</sequence>
<keyword evidence="6" id="KW-0472">Membrane</keyword>
<keyword evidence="3" id="KW-0201">Cytochrome c-type biogenesis</keyword>